<proteinExistence type="predicted"/>
<comment type="caution">
    <text evidence="2">The sequence shown here is derived from an EMBL/GenBank/DDBJ whole genome shotgun (WGS) entry which is preliminary data.</text>
</comment>
<dbReference type="AlphaFoldDB" id="A0AAV8Y3E7"/>
<reference evidence="2" key="1">
    <citation type="journal article" date="2023" name="Insect Mol. Biol.">
        <title>Genome sequencing provides insights into the evolution of gene families encoding plant cell wall-degrading enzymes in longhorned beetles.</title>
        <authorList>
            <person name="Shin N.R."/>
            <person name="Okamura Y."/>
            <person name="Kirsch R."/>
            <person name="Pauchet Y."/>
        </authorList>
    </citation>
    <scope>NUCLEOTIDE SEQUENCE</scope>
    <source>
        <strain evidence="2">AMC_N1</strain>
    </source>
</reference>
<dbReference type="Proteomes" id="UP001162162">
    <property type="component" value="Unassembled WGS sequence"/>
</dbReference>
<keyword evidence="1" id="KW-0812">Transmembrane</keyword>
<sequence>MNLPNGIYLRTTDSPPVVVTEALAERTEAYTTKFWAEIFGTLHIGISFGTSFLLQLFRFMLYSFFRPLTIGFVQLGSDYFFKPCIATLFNAVIQPPLIFVYNVATSIRDVCEPVAEAIGYFLREVATVIRAFRIVEIRRERSSESTSKFEKRTFERKK</sequence>
<gene>
    <name evidence="2" type="ORF">NQ318_010190</name>
</gene>
<keyword evidence="1" id="KW-1133">Transmembrane helix</keyword>
<accession>A0AAV8Y3E7</accession>
<organism evidence="2 3">
    <name type="scientific">Aromia moschata</name>
    <dbReference type="NCBI Taxonomy" id="1265417"/>
    <lineage>
        <taxon>Eukaryota</taxon>
        <taxon>Metazoa</taxon>
        <taxon>Ecdysozoa</taxon>
        <taxon>Arthropoda</taxon>
        <taxon>Hexapoda</taxon>
        <taxon>Insecta</taxon>
        <taxon>Pterygota</taxon>
        <taxon>Neoptera</taxon>
        <taxon>Endopterygota</taxon>
        <taxon>Coleoptera</taxon>
        <taxon>Polyphaga</taxon>
        <taxon>Cucujiformia</taxon>
        <taxon>Chrysomeloidea</taxon>
        <taxon>Cerambycidae</taxon>
        <taxon>Cerambycinae</taxon>
        <taxon>Callichromatini</taxon>
        <taxon>Aromia</taxon>
    </lineage>
</organism>
<feature type="transmembrane region" description="Helical" evidence="1">
    <location>
        <begin position="34"/>
        <end position="57"/>
    </location>
</feature>
<evidence type="ECO:0000313" key="2">
    <source>
        <dbReference type="EMBL" id="KAJ8944988.1"/>
    </source>
</evidence>
<keyword evidence="1" id="KW-0472">Membrane</keyword>
<protein>
    <submittedName>
        <fullName evidence="2">Uncharacterized protein</fullName>
    </submittedName>
</protein>
<evidence type="ECO:0000313" key="3">
    <source>
        <dbReference type="Proteomes" id="UP001162162"/>
    </source>
</evidence>
<name>A0AAV8Y3E7_9CUCU</name>
<evidence type="ECO:0000256" key="1">
    <source>
        <dbReference type="SAM" id="Phobius"/>
    </source>
</evidence>
<dbReference type="EMBL" id="JAPWTK010000231">
    <property type="protein sequence ID" value="KAJ8944988.1"/>
    <property type="molecule type" value="Genomic_DNA"/>
</dbReference>
<keyword evidence="3" id="KW-1185">Reference proteome</keyword>